<dbReference type="AlphaFoldDB" id="A0A653CFC0"/>
<evidence type="ECO:0000256" key="10">
    <source>
        <dbReference type="SAM" id="Phobius"/>
    </source>
</evidence>
<evidence type="ECO:0000256" key="2">
    <source>
        <dbReference type="ARBA" id="ARBA00022692"/>
    </source>
</evidence>
<evidence type="ECO:0000256" key="8">
    <source>
        <dbReference type="ARBA" id="ARBA00023136"/>
    </source>
</evidence>
<keyword evidence="8 10" id="KW-0472">Membrane</keyword>
<evidence type="ECO:0000256" key="5">
    <source>
        <dbReference type="ARBA" id="ARBA00022786"/>
    </source>
</evidence>
<dbReference type="GO" id="GO:0061630">
    <property type="term" value="F:ubiquitin protein ligase activity"/>
    <property type="evidence" value="ECO:0007669"/>
    <property type="project" value="InterPro"/>
</dbReference>
<dbReference type="Gene3D" id="3.30.40.10">
    <property type="entry name" value="Zinc/RING finger domain, C3HC4 (zinc finger)"/>
    <property type="match status" value="1"/>
</dbReference>
<proteinExistence type="predicted"/>
<dbReference type="PROSITE" id="PS00518">
    <property type="entry name" value="ZF_RING_1"/>
    <property type="match status" value="1"/>
</dbReference>
<feature type="transmembrane region" description="Helical" evidence="10">
    <location>
        <begin position="224"/>
        <end position="245"/>
    </location>
</feature>
<keyword evidence="6" id="KW-0862">Zinc</keyword>
<dbReference type="SUPFAM" id="SSF57850">
    <property type="entry name" value="RING/U-box"/>
    <property type="match status" value="1"/>
</dbReference>
<evidence type="ECO:0000256" key="7">
    <source>
        <dbReference type="ARBA" id="ARBA00022989"/>
    </source>
</evidence>
<dbReference type="GO" id="GO:0008270">
    <property type="term" value="F:zinc ion binding"/>
    <property type="evidence" value="ECO:0007669"/>
    <property type="project" value="UniProtKB-KW"/>
</dbReference>
<dbReference type="InterPro" id="IPR017907">
    <property type="entry name" value="Znf_RING_CS"/>
</dbReference>
<feature type="transmembrane region" description="Helical" evidence="10">
    <location>
        <begin position="195"/>
        <end position="212"/>
    </location>
</feature>
<evidence type="ECO:0000256" key="6">
    <source>
        <dbReference type="ARBA" id="ARBA00022833"/>
    </source>
</evidence>
<evidence type="ECO:0000256" key="4">
    <source>
        <dbReference type="ARBA" id="ARBA00022771"/>
    </source>
</evidence>
<comment type="subcellular location">
    <subcellularLocation>
        <location evidence="1">Membrane</location>
        <topology evidence="1">Multi-pass membrane protein</topology>
    </subcellularLocation>
</comment>
<protein>
    <recommendedName>
        <fullName evidence="11">RING-type domain-containing protein</fullName>
    </recommendedName>
</protein>
<keyword evidence="5" id="KW-0833">Ubl conjugation pathway</keyword>
<dbReference type="GO" id="GO:0016020">
    <property type="term" value="C:membrane"/>
    <property type="evidence" value="ECO:0007669"/>
    <property type="project" value="UniProtKB-SubCell"/>
</dbReference>
<sequence>MSIPGDTNLPNIMAHSFQRSQSADLSQPHQAQSRLLFTSHSSNALPSTAASFQRRTVESARQLRDSFSSVIREIEPLVETARSVNAGVTSFLNSSRSESSSNTRNAEDSIFIEVDLPVDPNNPTFREPQIPTQANTIQERGFRDGQPSDNNNATEDPDRLQTMLEAQQCIRILLKYVPFVLILLGKAVYDYHESIFILVIMFVAFAHTNSVLKKEAVKRQRRSVSALALEMLYIVACLIFIHYVFEDELHNFNLILNLVLIRTFTHPLTVWDLLWIVTITDFTLKLLTIAIKMLLTMLPAQVIDFKKRGKIYLFIEATSQLYRSIATIQPWLYYLLESYQGPEKIVAVFLSAFYMISKGSDLMSKVKLLKTAFFKLLQNVSIGSSPSKEQIQTAGEHCPICHDEYDSPVLLQCRHIFCEACVSTWFDREQTCPLCRAKIVDDPSWRDGSTSYFVQLF</sequence>
<dbReference type="InterPro" id="IPR001841">
    <property type="entry name" value="Znf_RING"/>
</dbReference>
<dbReference type="InterPro" id="IPR013083">
    <property type="entry name" value="Znf_RING/FYVE/PHD"/>
</dbReference>
<dbReference type="GO" id="GO:1904294">
    <property type="term" value="P:positive regulation of ERAD pathway"/>
    <property type="evidence" value="ECO:0007669"/>
    <property type="project" value="InterPro"/>
</dbReference>
<dbReference type="SMART" id="SM00184">
    <property type="entry name" value="RING"/>
    <property type="match status" value="1"/>
</dbReference>
<keyword evidence="13" id="KW-1185">Reference proteome</keyword>
<dbReference type="Pfam" id="PF13920">
    <property type="entry name" value="zf-C3HC4_3"/>
    <property type="match status" value="1"/>
</dbReference>
<dbReference type="InterPro" id="IPR044235">
    <property type="entry name" value="RNFT1/2"/>
</dbReference>
<accession>A0A653CFC0</accession>
<evidence type="ECO:0000259" key="11">
    <source>
        <dbReference type="PROSITE" id="PS50089"/>
    </source>
</evidence>
<keyword evidence="4 9" id="KW-0863">Zinc-finger</keyword>
<evidence type="ECO:0000256" key="9">
    <source>
        <dbReference type="PROSITE-ProRule" id="PRU00175"/>
    </source>
</evidence>
<dbReference type="OrthoDB" id="9049620at2759"/>
<keyword evidence="3" id="KW-0479">Metal-binding</keyword>
<reference evidence="12 13" key="1">
    <citation type="submission" date="2019-01" db="EMBL/GenBank/DDBJ databases">
        <authorList>
            <person name="Sayadi A."/>
        </authorList>
    </citation>
    <scope>NUCLEOTIDE SEQUENCE [LARGE SCALE GENOMIC DNA]</scope>
</reference>
<dbReference type="PROSITE" id="PS50089">
    <property type="entry name" value="ZF_RING_2"/>
    <property type="match status" value="1"/>
</dbReference>
<organism evidence="12 13">
    <name type="scientific">Callosobruchus maculatus</name>
    <name type="common">Southern cowpea weevil</name>
    <name type="synonym">Pulse bruchid</name>
    <dbReference type="NCBI Taxonomy" id="64391"/>
    <lineage>
        <taxon>Eukaryota</taxon>
        <taxon>Metazoa</taxon>
        <taxon>Ecdysozoa</taxon>
        <taxon>Arthropoda</taxon>
        <taxon>Hexapoda</taxon>
        <taxon>Insecta</taxon>
        <taxon>Pterygota</taxon>
        <taxon>Neoptera</taxon>
        <taxon>Endopterygota</taxon>
        <taxon>Coleoptera</taxon>
        <taxon>Polyphaga</taxon>
        <taxon>Cucujiformia</taxon>
        <taxon>Chrysomeloidea</taxon>
        <taxon>Chrysomelidae</taxon>
        <taxon>Bruchinae</taxon>
        <taxon>Bruchini</taxon>
        <taxon>Callosobruchus</taxon>
    </lineage>
</organism>
<evidence type="ECO:0000313" key="13">
    <source>
        <dbReference type="Proteomes" id="UP000410492"/>
    </source>
</evidence>
<name>A0A653CFC0_CALMS</name>
<evidence type="ECO:0000313" key="12">
    <source>
        <dbReference type="EMBL" id="VEN46074.1"/>
    </source>
</evidence>
<feature type="transmembrane region" description="Helical" evidence="10">
    <location>
        <begin position="273"/>
        <end position="298"/>
    </location>
</feature>
<keyword evidence="7 10" id="KW-1133">Transmembrane helix</keyword>
<evidence type="ECO:0000256" key="3">
    <source>
        <dbReference type="ARBA" id="ARBA00022723"/>
    </source>
</evidence>
<dbReference type="Proteomes" id="UP000410492">
    <property type="component" value="Unassembled WGS sequence"/>
</dbReference>
<feature type="domain" description="RING-type" evidence="11">
    <location>
        <begin position="398"/>
        <end position="436"/>
    </location>
</feature>
<dbReference type="PANTHER" id="PTHR15860:SF0">
    <property type="entry name" value="LP20373P"/>
    <property type="match status" value="1"/>
</dbReference>
<evidence type="ECO:0000256" key="1">
    <source>
        <dbReference type="ARBA" id="ARBA00004141"/>
    </source>
</evidence>
<gene>
    <name evidence="12" type="ORF">CALMAC_LOCUS8294</name>
</gene>
<dbReference type="PANTHER" id="PTHR15860">
    <property type="entry name" value="UNCHARACTERIZED RING FINGER-CONTAINING PROTEIN"/>
    <property type="match status" value="1"/>
</dbReference>
<keyword evidence="2 10" id="KW-0812">Transmembrane</keyword>
<dbReference type="CDD" id="cd16532">
    <property type="entry name" value="RING-HC_RNFT1-like"/>
    <property type="match status" value="1"/>
</dbReference>
<dbReference type="EMBL" id="CAACVG010007564">
    <property type="protein sequence ID" value="VEN46074.1"/>
    <property type="molecule type" value="Genomic_DNA"/>
</dbReference>